<feature type="non-terminal residue" evidence="3">
    <location>
        <position position="273"/>
    </location>
</feature>
<dbReference type="PaxDb" id="353153-Q4E0D4"/>
<dbReference type="STRING" id="353153.Q4E0D4"/>
<dbReference type="RefSeq" id="XP_820087.1">
    <property type="nucleotide sequence ID" value="XM_814994.1"/>
</dbReference>
<dbReference type="InterPro" id="IPR046835">
    <property type="entry name" value="RHS_N"/>
</dbReference>
<dbReference type="NCBIfam" id="TIGR01631">
    <property type="entry name" value="Trypano_RHS"/>
    <property type="match status" value="1"/>
</dbReference>
<dbReference type="InterPro" id="IPR046836">
    <property type="entry name" value="RHS_C"/>
</dbReference>
<sequence length="273" mass="31044">MQASDRYLRMERAVRDEMNMEEDADELYEKGVDKLLKWLVNAAEVKATVHEITKRFLDAAAEEARNPTTTSAPEKLEGCYNSVYNARWSHVVEVSDGEGTGMEAKEGEPQQTWDYKKVDDTLKKDDGVEQSGAPRPRLLVLTSDKAWPYSWAGSEHICDCYVDCEVDRVWQIVKGDLTKWFSSHGKAVFSPKKRLVIGTPGIGKSMNAGSYLFYRLLQYDVEKLPMVAYIIKNSVYLFDNTKKTVSDCGSEEVFVDLLKDFTLRGVKGYIIYD</sequence>
<evidence type="ECO:0000313" key="3">
    <source>
        <dbReference type="EMBL" id="EAN98236.1"/>
    </source>
</evidence>
<feature type="domain" description="Retrotransposon hot spot protein,C-terminal" evidence="1">
    <location>
        <begin position="195"/>
        <end position="273"/>
    </location>
</feature>
<dbReference type="GeneID" id="3552659"/>
<dbReference type="KEGG" id="tcr:509875.11"/>
<evidence type="ECO:0000259" key="2">
    <source>
        <dbReference type="Pfam" id="PF20445"/>
    </source>
</evidence>
<dbReference type="InterPro" id="IPR006518">
    <property type="entry name" value="Trypano_RHS"/>
</dbReference>
<dbReference type="Pfam" id="PF07999">
    <property type="entry name" value="RHSP"/>
    <property type="match status" value="1"/>
</dbReference>
<proteinExistence type="predicted"/>
<comment type="caution">
    <text evidence="3">The sequence shown here is derived from an EMBL/GenBank/DDBJ whole genome shotgun (WGS) entry which is preliminary data.</text>
</comment>
<dbReference type="InParanoid" id="Q4E0D4"/>
<name>Q4E0D4_TRYCC</name>
<dbReference type="eggNOG" id="ENOG502SGFM">
    <property type="taxonomic scope" value="Eukaryota"/>
</dbReference>
<accession>Q4E0D4</accession>
<gene>
    <name evidence="3" type="ORF">Tc00.1047053509875.11</name>
</gene>
<dbReference type="Pfam" id="PF20445">
    <property type="entry name" value="RHS_N"/>
    <property type="match status" value="1"/>
</dbReference>
<feature type="domain" description="Retrotransposon hot spot protein N-terminal" evidence="2">
    <location>
        <begin position="80"/>
        <end position="187"/>
    </location>
</feature>
<protein>
    <submittedName>
        <fullName evidence="3">Retrotransposon hot spot (RHS) protein, putative</fullName>
    </submittedName>
</protein>
<evidence type="ECO:0000313" key="4">
    <source>
        <dbReference type="Proteomes" id="UP000002296"/>
    </source>
</evidence>
<dbReference type="OMA" id="CHAGWGH"/>
<dbReference type="EMBL" id="AAHK01000065">
    <property type="protein sequence ID" value="EAN98236.1"/>
    <property type="molecule type" value="Genomic_DNA"/>
</dbReference>
<reference evidence="3 4" key="1">
    <citation type="journal article" date="2005" name="Science">
        <title>The genome sequence of Trypanosoma cruzi, etiologic agent of Chagas disease.</title>
        <authorList>
            <person name="El-Sayed N.M."/>
            <person name="Myler P.J."/>
            <person name="Bartholomeu D.C."/>
            <person name="Nilsson D."/>
            <person name="Aggarwal G."/>
            <person name="Tran A.N."/>
            <person name="Ghedin E."/>
            <person name="Worthey E.A."/>
            <person name="Delcher A.L."/>
            <person name="Blandin G."/>
            <person name="Westenberger S.J."/>
            <person name="Caler E."/>
            <person name="Cerqueira G.C."/>
            <person name="Branche C."/>
            <person name="Haas B."/>
            <person name="Anupama A."/>
            <person name="Arner E."/>
            <person name="Aslund L."/>
            <person name="Attipoe P."/>
            <person name="Bontempi E."/>
            <person name="Bringaud F."/>
            <person name="Burton P."/>
            <person name="Cadag E."/>
            <person name="Campbell D.A."/>
            <person name="Carrington M."/>
            <person name="Crabtree J."/>
            <person name="Darban H."/>
            <person name="da Silveira J.F."/>
            <person name="de Jong P."/>
            <person name="Edwards K."/>
            <person name="Englund P.T."/>
            <person name="Fazelina G."/>
            <person name="Feldblyum T."/>
            <person name="Ferella M."/>
            <person name="Frasch A.C."/>
            <person name="Gull K."/>
            <person name="Horn D."/>
            <person name="Hou L."/>
            <person name="Huang Y."/>
            <person name="Kindlund E."/>
            <person name="Klingbeil M."/>
            <person name="Kluge S."/>
            <person name="Koo H."/>
            <person name="Lacerda D."/>
            <person name="Levin M.J."/>
            <person name="Lorenzi H."/>
            <person name="Louie T."/>
            <person name="Machado C.R."/>
            <person name="McCulloch R."/>
            <person name="McKenna A."/>
            <person name="Mizuno Y."/>
            <person name="Mottram J.C."/>
            <person name="Nelson S."/>
            <person name="Ochaya S."/>
            <person name="Osoegawa K."/>
            <person name="Pai G."/>
            <person name="Parsons M."/>
            <person name="Pentony M."/>
            <person name="Pettersson U."/>
            <person name="Pop M."/>
            <person name="Ramirez J.L."/>
            <person name="Rinta J."/>
            <person name="Robertson L."/>
            <person name="Salzberg S.L."/>
            <person name="Sanchez D.O."/>
            <person name="Seyler A."/>
            <person name="Sharma R."/>
            <person name="Shetty J."/>
            <person name="Simpson A.J."/>
            <person name="Sisk E."/>
            <person name="Tammi M.T."/>
            <person name="Tarleton R."/>
            <person name="Teixeira S."/>
            <person name="Van Aken S."/>
            <person name="Vogt C."/>
            <person name="Ward P.N."/>
            <person name="Wickstead B."/>
            <person name="Wortman J."/>
            <person name="White O."/>
            <person name="Fraser C.M."/>
            <person name="Stuart K.D."/>
            <person name="Andersson B."/>
        </authorList>
    </citation>
    <scope>NUCLEOTIDE SEQUENCE [LARGE SCALE GENOMIC DNA]</scope>
    <source>
        <strain evidence="3 4">CL Brener</strain>
    </source>
</reference>
<keyword evidence="4" id="KW-1185">Reference proteome</keyword>
<dbReference type="Proteomes" id="UP000002296">
    <property type="component" value="Unassembled WGS sequence"/>
</dbReference>
<organism evidence="3 4">
    <name type="scientific">Trypanosoma cruzi (strain CL Brener)</name>
    <dbReference type="NCBI Taxonomy" id="353153"/>
    <lineage>
        <taxon>Eukaryota</taxon>
        <taxon>Discoba</taxon>
        <taxon>Euglenozoa</taxon>
        <taxon>Kinetoplastea</taxon>
        <taxon>Metakinetoplastina</taxon>
        <taxon>Trypanosomatida</taxon>
        <taxon>Trypanosomatidae</taxon>
        <taxon>Trypanosoma</taxon>
        <taxon>Schizotrypanum</taxon>
    </lineage>
</organism>
<evidence type="ECO:0000259" key="1">
    <source>
        <dbReference type="Pfam" id="PF07999"/>
    </source>
</evidence>
<dbReference type="AlphaFoldDB" id="Q4E0D4"/>